<dbReference type="PANTHER" id="PTHR24164">
    <property type="entry name" value="RELA-ASSOCIATED INHIBITOR"/>
    <property type="match status" value="1"/>
</dbReference>
<evidence type="ECO:0008006" key="5">
    <source>
        <dbReference type="Google" id="ProtNLM"/>
    </source>
</evidence>
<dbReference type="Gene3D" id="1.25.40.20">
    <property type="entry name" value="Ankyrin repeat-containing domain"/>
    <property type="match status" value="2"/>
</dbReference>
<evidence type="ECO:0000313" key="3">
    <source>
        <dbReference type="EMBL" id="GMT05860.1"/>
    </source>
</evidence>
<evidence type="ECO:0000256" key="1">
    <source>
        <dbReference type="PROSITE-ProRule" id="PRU00023"/>
    </source>
</evidence>
<dbReference type="SUPFAM" id="SSF48403">
    <property type="entry name" value="Ankyrin repeat"/>
    <property type="match status" value="1"/>
</dbReference>
<comment type="caution">
    <text evidence="3">The sequence shown here is derived from an EMBL/GenBank/DDBJ whole genome shotgun (WGS) entry which is preliminary data.</text>
</comment>
<name>A0AAV5UHY9_9BILA</name>
<feature type="region of interest" description="Disordered" evidence="2">
    <location>
        <begin position="130"/>
        <end position="166"/>
    </location>
</feature>
<feature type="compositionally biased region" description="Low complexity" evidence="2">
    <location>
        <begin position="134"/>
        <end position="166"/>
    </location>
</feature>
<evidence type="ECO:0000313" key="4">
    <source>
        <dbReference type="Proteomes" id="UP001432027"/>
    </source>
</evidence>
<reference evidence="3" key="1">
    <citation type="submission" date="2023-10" db="EMBL/GenBank/DDBJ databases">
        <title>Genome assembly of Pristionchus species.</title>
        <authorList>
            <person name="Yoshida K."/>
            <person name="Sommer R.J."/>
        </authorList>
    </citation>
    <scope>NUCLEOTIDE SEQUENCE</scope>
    <source>
        <strain evidence="3">RS0144</strain>
    </source>
</reference>
<feature type="compositionally biased region" description="Acidic residues" evidence="2">
    <location>
        <begin position="49"/>
        <end position="58"/>
    </location>
</feature>
<dbReference type="GO" id="GO:0006357">
    <property type="term" value="P:regulation of transcription by RNA polymerase II"/>
    <property type="evidence" value="ECO:0007669"/>
    <property type="project" value="TreeGrafter"/>
</dbReference>
<gene>
    <name evidence="3" type="ORF">PENTCL1PPCAC_28034</name>
</gene>
<feature type="region of interest" description="Disordered" evidence="2">
    <location>
        <begin position="227"/>
        <end position="253"/>
    </location>
</feature>
<dbReference type="SMART" id="SM00248">
    <property type="entry name" value="ANK"/>
    <property type="match status" value="5"/>
</dbReference>
<dbReference type="EMBL" id="BTSX01000006">
    <property type="protein sequence ID" value="GMT05860.1"/>
    <property type="molecule type" value="Genomic_DNA"/>
</dbReference>
<proteinExistence type="predicted"/>
<feature type="non-terminal residue" evidence="3">
    <location>
        <position position="1"/>
    </location>
</feature>
<dbReference type="PROSITE" id="PS50088">
    <property type="entry name" value="ANK_REPEAT"/>
    <property type="match status" value="1"/>
</dbReference>
<protein>
    <recommendedName>
        <fullName evidence="5">ANK_REP_REGION domain-containing protein</fullName>
    </recommendedName>
</protein>
<evidence type="ECO:0000256" key="2">
    <source>
        <dbReference type="SAM" id="MobiDB-lite"/>
    </source>
</evidence>
<dbReference type="InterPro" id="IPR028320">
    <property type="entry name" value="iASPP"/>
</dbReference>
<dbReference type="Pfam" id="PF12796">
    <property type="entry name" value="Ank_2"/>
    <property type="match status" value="1"/>
</dbReference>
<feature type="region of interest" description="Disordered" evidence="2">
    <location>
        <begin position="1"/>
        <end position="68"/>
    </location>
</feature>
<sequence length="560" mass="62443">EEEKKEEEKEEKEEEKKTAEDVTPKKEEEKEEKEDAKDEKKSEEKEEEKKEDDEEEDSALLSRGPVRAARQTVAPHHPYGAPGSRFGGTAYGATPATEIGDYTSYSAYGMGYECGATVWQNQLQDSPDMAGYMSSSSTPDTVQSSSAESGYSSASPMTFSSPSYSPADATTAYQAATTNVQRILDDSTGDMPDNVSEFILAYSNMLETESKENLIYCRPPSTDSSCVDSPMSAGSAPHFSPGAPQSGNTGRVSPASVIPISTDRPARQRLRVHIGQDNTEQAMLWMCKCVQGCNVASRTSSLVEKKEGETILFWQDKDKDTFLHICLLNLDVAKAYAIIEQQLKQDRKHGEYPPWDLRNRFDESPLFIAVQNRQTLFVDYLLELNADPNVQSNRNQRETALMHASTRGMNDIVKTLVRDPRCKKEMENEERMSALHLAVWNNGNFDEATQSQVDNLEVVKTLIEAGVDSSKCDARGRNVYHMAVQKCDAKMLEQLARYISDDVALDLANRVDIDGLKPINILEKYAGKIDQQLYQECFFALLTCNANVERSSPIPGENEK</sequence>
<organism evidence="3 4">
    <name type="scientific">Pristionchus entomophagus</name>
    <dbReference type="NCBI Taxonomy" id="358040"/>
    <lineage>
        <taxon>Eukaryota</taxon>
        <taxon>Metazoa</taxon>
        <taxon>Ecdysozoa</taxon>
        <taxon>Nematoda</taxon>
        <taxon>Chromadorea</taxon>
        <taxon>Rhabditida</taxon>
        <taxon>Rhabditina</taxon>
        <taxon>Diplogasteromorpha</taxon>
        <taxon>Diplogasteroidea</taxon>
        <taxon>Neodiplogasteridae</taxon>
        <taxon>Pristionchus</taxon>
    </lineage>
</organism>
<dbReference type="PANTHER" id="PTHR24164:SF4">
    <property type="entry name" value="RELA-ASSOCIATED INHIBITOR"/>
    <property type="match status" value="1"/>
</dbReference>
<feature type="repeat" description="ANK" evidence="1">
    <location>
        <begin position="361"/>
        <end position="393"/>
    </location>
</feature>
<dbReference type="InterPro" id="IPR036770">
    <property type="entry name" value="Ankyrin_rpt-contain_sf"/>
</dbReference>
<dbReference type="AlphaFoldDB" id="A0AAV5UHY9"/>
<dbReference type="InterPro" id="IPR002110">
    <property type="entry name" value="Ankyrin_rpt"/>
</dbReference>
<keyword evidence="4" id="KW-1185">Reference proteome</keyword>
<feature type="compositionally biased region" description="Basic and acidic residues" evidence="2">
    <location>
        <begin position="14"/>
        <end position="48"/>
    </location>
</feature>
<accession>A0AAV5UHY9</accession>
<feature type="compositionally biased region" description="Acidic residues" evidence="2">
    <location>
        <begin position="1"/>
        <end position="13"/>
    </location>
</feature>
<dbReference type="Proteomes" id="UP001432027">
    <property type="component" value="Unassembled WGS sequence"/>
</dbReference>
<dbReference type="GO" id="GO:0045597">
    <property type="term" value="P:positive regulation of cell differentiation"/>
    <property type="evidence" value="ECO:0007669"/>
    <property type="project" value="TreeGrafter"/>
</dbReference>
<keyword evidence="1" id="KW-0040">ANK repeat</keyword>